<keyword evidence="1" id="KW-0812">Transmembrane</keyword>
<accession>A0A8J7PGP7</accession>
<gene>
    <name evidence="2" type="ORF">J0M35_11830</name>
</gene>
<sequence length="200" mass="22577">MKFADFLNFFLKPYGDTLYQVDVELSPEELLAVLKDNTASGIFAAQSGKRFCGRLSSRDFHLRWIFSKLRNSWGPIASGRFVETGESCSSLGREQTRGYTRGYSRLEFRIVMSPAVQLLVPVVMLCLLLVMLVGFSEIFVDWRRAILIMLPLILMPSFVSLVAVLGVKLGQRDARQMLAYFESLPGATLKEAPKVKHFIT</sequence>
<proteinExistence type="predicted"/>
<comment type="caution">
    <text evidence="2">The sequence shown here is derived from an EMBL/GenBank/DDBJ whole genome shotgun (WGS) entry which is preliminary data.</text>
</comment>
<organism evidence="2 3">
    <name type="scientific">Candidatus Obscuribacter phosphatis</name>
    <dbReference type="NCBI Taxonomy" id="1906157"/>
    <lineage>
        <taxon>Bacteria</taxon>
        <taxon>Bacillati</taxon>
        <taxon>Candidatus Melainabacteria</taxon>
        <taxon>Candidatus Obscuribacterales</taxon>
        <taxon>Candidatus Obscuribacteraceae</taxon>
        <taxon>Candidatus Obscuribacter</taxon>
    </lineage>
</organism>
<evidence type="ECO:0000313" key="3">
    <source>
        <dbReference type="Proteomes" id="UP000664277"/>
    </source>
</evidence>
<dbReference type="Proteomes" id="UP000664277">
    <property type="component" value="Unassembled WGS sequence"/>
</dbReference>
<evidence type="ECO:0000256" key="1">
    <source>
        <dbReference type="SAM" id="Phobius"/>
    </source>
</evidence>
<keyword evidence="1" id="KW-1133">Transmembrane helix</keyword>
<protein>
    <submittedName>
        <fullName evidence="2">Uncharacterized protein</fullName>
    </submittedName>
</protein>
<evidence type="ECO:0000313" key="2">
    <source>
        <dbReference type="EMBL" id="MBN8661047.1"/>
    </source>
</evidence>
<dbReference type="EMBL" id="JAFLCK010000015">
    <property type="protein sequence ID" value="MBN8661047.1"/>
    <property type="molecule type" value="Genomic_DNA"/>
</dbReference>
<feature type="transmembrane region" description="Helical" evidence="1">
    <location>
        <begin position="118"/>
        <end position="140"/>
    </location>
</feature>
<name>A0A8J7PGP7_9BACT</name>
<reference evidence="2" key="1">
    <citation type="submission" date="2021-02" db="EMBL/GenBank/DDBJ databases">
        <title>Genome-Resolved Metagenomics of a Microbial Community Performing Photosynthetic Biological Nutrient Removal.</title>
        <authorList>
            <person name="Mcdaniel E.A."/>
        </authorList>
    </citation>
    <scope>NUCLEOTIDE SEQUENCE</scope>
    <source>
        <strain evidence="2">UWPOB_OBS1</strain>
    </source>
</reference>
<dbReference type="AlphaFoldDB" id="A0A8J7PGP7"/>
<feature type="transmembrane region" description="Helical" evidence="1">
    <location>
        <begin position="146"/>
        <end position="167"/>
    </location>
</feature>
<keyword evidence="1" id="KW-0472">Membrane</keyword>